<evidence type="ECO:0000259" key="13">
    <source>
        <dbReference type="Pfam" id="PF02737"/>
    </source>
</evidence>
<keyword evidence="6" id="KW-0560">Oxidoreductase</keyword>
<dbReference type="PIRSF" id="PIRSF000105">
    <property type="entry name" value="HCDH"/>
    <property type="match status" value="1"/>
</dbReference>
<dbReference type="EC" id="1.1.1.45" evidence="8"/>
<evidence type="ECO:0000259" key="12">
    <source>
        <dbReference type="Pfam" id="PF00725"/>
    </source>
</evidence>
<evidence type="ECO:0000313" key="15">
    <source>
        <dbReference type="Proteomes" id="UP000537862"/>
    </source>
</evidence>
<feature type="site" description="Important for catalytic activity" evidence="10">
    <location>
        <position position="142"/>
    </location>
</feature>
<reference evidence="14 15" key="1">
    <citation type="submission" date="2020-05" db="EMBL/GenBank/DDBJ databases">
        <authorList>
            <person name="Niu N."/>
        </authorList>
    </citation>
    <scope>NUCLEOTIDE SEQUENCE [LARGE SCALE GENOMIC DNA]</scope>
    <source>
        <strain evidence="14 15">3340-03</strain>
    </source>
</reference>
<dbReference type="Pfam" id="PF02737">
    <property type="entry name" value="3HCDH_N"/>
    <property type="match status" value="1"/>
</dbReference>
<dbReference type="InterPro" id="IPR008927">
    <property type="entry name" value="6-PGluconate_DH-like_C_sf"/>
</dbReference>
<dbReference type="InterPro" id="IPR022694">
    <property type="entry name" value="3-OHacyl-CoA_DH"/>
</dbReference>
<dbReference type="SUPFAM" id="SSF51735">
    <property type="entry name" value="NAD(P)-binding Rossmann-fold domains"/>
    <property type="match status" value="1"/>
</dbReference>
<dbReference type="RefSeq" id="WP_171679619.1">
    <property type="nucleotide sequence ID" value="NZ_JABGBN010000001.1"/>
</dbReference>
<dbReference type="GO" id="GO:0070403">
    <property type="term" value="F:NAD+ binding"/>
    <property type="evidence" value="ECO:0007669"/>
    <property type="project" value="InterPro"/>
</dbReference>
<comment type="caution">
    <text evidence="14">The sequence shown here is derived from an EMBL/GenBank/DDBJ whole genome shotgun (WGS) entry which is preliminary data.</text>
</comment>
<gene>
    <name evidence="14" type="ORF">HKX39_01935</name>
</gene>
<feature type="domain" description="3-hydroxyacyl-CoA dehydrogenase C-terminal" evidence="12">
    <location>
        <begin position="189"/>
        <end position="287"/>
    </location>
</feature>
<evidence type="ECO:0000256" key="9">
    <source>
        <dbReference type="ARBA" id="ARBA00042709"/>
    </source>
</evidence>
<comment type="subunit">
    <text evidence="3">Homodimer.</text>
</comment>
<dbReference type="AlphaFoldDB" id="A0A849NZH2"/>
<feature type="binding site" evidence="11">
    <location>
        <position position="121"/>
    </location>
    <ligand>
        <name>NAD(+)</name>
        <dbReference type="ChEBI" id="CHEBI:57540"/>
    </ligand>
</feature>
<evidence type="ECO:0000256" key="6">
    <source>
        <dbReference type="ARBA" id="ARBA00023002"/>
    </source>
</evidence>
<sequence>MQSNKNIAVLGAGTMGHGIAQLYAMSGYQVMLYDIDDAATQRGLVQIQTSLQHFADSGLIEKDTIQGILNNIQLTTSIQEAVSKASIITEAAPEILDLKYKLFQTIEAFASKDAIILSNTSSFAVEVLAQGIQHKNRFLITHFFNPAQIVPLVEIVANQESSPEIVSYIEHVMRVIGKEPVLLQKDKPGFIANRLQAALVREALHLLNEGVADAKSIDTAITAGPGFRWAFIGPLETTDFGGLDIWRNVLNNLSPTLNNADKAPELLDSLVENQHLGIKTGGGIYDYPENSVSQKTVRRDRQFLLLNKLKKEF</sequence>
<dbReference type="Gene3D" id="3.40.50.720">
    <property type="entry name" value="NAD(P)-binding Rossmann-like Domain"/>
    <property type="match status" value="1"/>
</dbReference>
<dbReference type="GO" id="GO:0050104">
    <property type="term" value="F:L-gulonate 3-dehydrogenase activity"/>
    <property type="evidence" value="ECO:0007669"/>
    <property type="project" value="UniProtKB-EC"/>
</dbReference>
<dbReference type="GO" id="GO:0005737">
    <property type="term" value="C:cytoplasm"/>
    <property type="evidence" value="ECO:0007669"/>
    <property type="project" value="UniProtKB-SubCell"/>
</dbReference>
<feature type="binding site" evidence="11">
    <location>
        <begin position="11"/>
        <end position="16"/>
    </location>
    <ligand>
        <name>NAD(+)</name>
        <dbReference type="ChEBI" id="CHEBI:57540"/>
    </ligand>
</feature>
<dbReference type="InterPro" id="IPR036291">
    <property type="entry name" value="NAD(P)-bd_dom_sf"/>
</dbReference>
<feature type="binding site" evidence="11">
    <location>
        <position position="279"/>
    </location>
    <ligand>
        <name>NAD(+)</name>
        <dbReference type="ChEBI" id="CHEBI:57540"/>
    </ligand>
</feature>
<evidence type="ECO:0000256" key="5">
    <source>
        <dbReference type="ARBA" id="ARBA00022553"/>
    </source>
</evidence>
<keyword evidence="15" id="KW-1185">Reference proteome</keyword>
<keyword evidence="4" id="KW-0963">Cytoplasm</keyword>
<keyword evidence="7 11" id="KW-0520">NAD</keyword>
<name>A0A849NZH2_9BURK</name>
<dbReference type="SUPFAM" id="SSF48179">
    <property type="entry name" value="6-phosphogluconate dehydrogenase C-terminal domain-like"/>
    <property type="match status" value="1"/>
</dbReference>
<protein>
    <recommendedName>
        <fullName evidence="9">L-gulonate 3-dehydrogenase</fullName>
        <ecNumber evidence="8">1.1.1.45</ecNumber>
    </recommendedName>
    <alternativeName>
        <fullName evidence="9">L-gulonate 3-dehydrogenase</fullName>
    </alternativeName>
</protein>
<dbReference type="InterPro" id="IPR006108">
    <property type="entry name" value="3HC_DH_C"/>
</dbReference>
<dbReference type="InterPro" id="IPR006180">
    <property type="entry name" value="3-OHacyl-CoA_DH_CS"/>
</dbReference>
<dbReference type="EMBL" id="JABGBN010000001">
    <property type="protein sequence ID" value="NOL50939.1"/>
    <property type="molecule type" value="Genomic_DNA"/>
</dbReference>
<feature type="binding site" evidence="11">
    <location>
        <position position="34"/>
    </location>
    <ligand>
        <name>NAD(+)</name>
        <dbReference type="ChEBI" id="CHEBI:57540"/>
    </ligand>
</feature>
<proteinExistence type="inferred from homology"/>
<dbReference type="PANTHER" id="PTHR48075:SF1">
    <property type="entry name" value="LAMBDA-CRYSTALLIN HOMOLOG"/>
    <property type="match status" value="1"/>
</dbReference>
<feature type="domain" description="3-hydroxyacyl-CoA dehydrogenase NAD binding" evidence="13">
    <location>
        <begin position="6"/>
        <end position="186"/>
    </location>
</feature>
<accession>A0A849NZH2</accession>
<feature type="binding site" evidence="11">
    <location>
        <position position="145"/>
    </location>
    <ligand>
        <name>NAD(+)</name>
        <dbReference type="ChEBI" id="CHEBI:57540"/>
    </ligand>
</feature>
<evidence type="ECO:0000256" key="7">
    <source>
        <dbReference type="ARBA" id="ARBA00023027"/>
    </source>
</evidence>
<comment type="subcellular location">
    <subcellularLocation>
        <location evidence="1">Cytoplasm</location>
    </subcellularLocation>
</comment>
<evidence type="ECO:0000256" key="4">
    <source>
        <dbReference type="ARBA" id="ARBA00022490"/>
    </source>
</evidence>
<dbReference type="GO" id="GO:0006631">
    <property type="term" value="P:fatty acid metabolic process"/>
    <property type="evidence" value="ECO:0007669"/>
    <property type="project" value="InterPro"/>
</dbReference>
<dbReference type="Gene3D" id="1.10.1040.10">
    <property type="entry name" value="N-(1-d-carboxylethyl)-l-norvaline Dehydrogenase, domain 2"/>
    <property type="match status" value="1"/>
</dbReference>
<evidence type="ECO:0000256" key="2">
    <source>
        <dbReference type="ARBA" id="ARBA00009463"/>
    </source>
</evidence>
<evidence type="ECO:0000256" key="8">
    <source>
        <dbReference type="ARBA" id="ARBA00038962"/>
    </source>
</evidence>
<dbReference type="InterPro" id="IPR006176">
    <property type="entry name" value="3-OHacyl-CoA_DH_NAD-bd"/>
</dbReference>
<keyword evidence="5" id="KW-0597">Phosphoprotein</keyword>
<evidence type="ECO:0000256" key="3">
    <source>
        <dbReference type="ARBA" id="ARBA00011738"/>
    </source>
</evidence>
<evidence type="ECO:0000256" key="1">
    <source>
        <dbReference type="ARBA" id="ARBA00004496"/>
    </source>
</evidence>
<dbReference type="Pfam" id="PF00725">
    <property type="entry name" value="3HCDH"/>
    <property type="match status" value="1"/>
</dbReference>
<dbReference type="PROSITE" id="PS00067">
    <property type="entry name" value="3HCDH"/>
    <property type="match status" value="1"/>
</dbReference>
<evidence type="ECO:0000313" key="14">
    <source>
        <dbReference type="EMBL" id="NOL50939.1"/>
    </source>
</evidence>
<evidence type="ECO:0000256" key="11">
    <source>
        <dbReference type="PIRSR" id="PIRSR000105-2"/>
    </source>
</evidence>
<dbReference type="InterPro" id="IPR013328">
    <property type="entry name" value="6PGD_dom2"/>
</dbReference>
<dbReference type="Proteomes" id="UP000537862">
    <property type="component" value="Unassembled WGS sequence"/>
</dbReference>
<organism evidence="14 15">
    <name type="scientific">Pelistega suis</name>
    <dbReference type="NCBI Taxonomy" id="1631957"/>
    <lineage>
        <taxon>Bacteria</taxon>
        <taxon>Pseudomonadati</taxon>
        <taxon>Pseudomonadota</taxon>
        <taxon>Betaproteobacteria</taxon>
        <taxon>Burkholderiales</taxon>
        <taxon>Alcaligenaceae</taxon>
        <taxon>Pelistega</taxon>
    </lineage>
</organism>
<evidence type="ECO:0000256" key="10">
    <source>
        <dbReference type="PIRSR" id="PIRSR000105-1"/>
    </source>
</evidence>
<comment type="similarity">
    <text evidence="2">Belongs to the 3-hydroxyacyl-CoA dehydrogenase family.</text>
</comment>
<feature type="binding site" evidence="11">
    <location>
        <position position="99"/>
    </location>
    <ligand>
        <name>NAD(+)</name>
        <dbReference type="ChEBI" id="CHEBI:57540"/>
    </ligand>
</feature>
<dbReference type="PANTHER" id="PTHR48075">
    <property type="entry name" value="3-HYDROXYACYL-COA DEHYDROGENASE FAMILY PROTEIN"/>
    <property type="match status" value="1"/>
</dbReference>
<feature type="binding site" evidence="11">
    <location>
        <position position="94"/>
    </location>
    <ligand>
        <name>NAD(+)</name>
        <dbReference type="ChEBI" id="CHEBI:57540"/>
    </ligand>
</feature>